<sequence>MVWNFLSDVLARRARLLVMLVVVVGSPFLGVASAQGAGKGASAGRRPAGDAPAARPAGPATGKKPPAVAADAQRIAIALKQITAALEAGEISPERAFQQIGIVHKGWYDAQPKAAAPKGKETGAPTPPARKPPVQKPAAPKSAPGTPAAPAKVKPVEASSDKLPTFAKFDAVSRTLDRRVAAGEITREEANRQLAAYQRRLAIDSGALPAKPTAEDLPRYKEKKAQLIRQVNAGRKTVEKMEQELASLKILLEATGQVDAPAAPAGKAPAVKAPAGRAPGGTAPARRGPDAKNQPAGKKRARGKPVAKPPVSKKPAPAPGPGGAGL</sequence>
<feature type="compositionally biased region" description="Pro residues" evidence="2">
    <location>
        <begin position="125"/>
        <end position="135"/>
    </location>
</feature>
<keyword evidence="4" id="KW-1185">Reference proteome</keyword>
<dbReference type="AlphaFoldDB" id="A0A518EYA1"/>
<evidence type="ECO:0000256" key="2">
    <source>
        <dbReference type="SAM" id="MobiDB-lite"/>
    </source>
</evidence>
<accession>A0A518EYA1</accession>
<organism evidence="3 4">
    <name type="scientific">Saltatorellus ferox</name>
    <dbReference type="NCBI Taxonomy" id="2528018"/>
    <lineage>
        <taxon>Bacteria</taxon>
        <taxon>Pseudomonadati</taxon>
        <taxon>Planctomycetota</taxon>
        <taxon>Planctomycetia</taxon>
        <taxon>Planctomycetia incertae sedis</taxon>
        <taxon>Saltatorellus</taxon>
    </lineage>
</organism>
<reference evidence="3 4" key="1">
    <citation type="submission" date="2019-02" db="EMBL/GenBank/DDBJ databases">
        <title>Deep-cultivation of Planctomycetes and their phenomic and genomic characterization uncovers novel biology.</title>
        <authorList>
            <person name="Wiegand S."/>
            <person name="Jogler M."/>
            <person name="Boedeker C."/>
            <person name="Pinto D."/>
            <person name="Vollmers J."/>
            <person name="Rivas-Marin E."/>
            <person name="Kohn T."/>
            <person name="Peeters S.H."/>
            <person name="Heuer A."/>
            <person name="Rast P."/>
            <person name="Oberbeckmann S."/>
            <person name="Bunk B."/>
            <person name="Jeske O."/>
            <person name="Meyerdierks A."/>
            <person name="Storesund J.E."/>
            <person name="Kallscheuer N."/>
            <person name="Luecker S."/>
            <person name="Lage O.M."/>
            <person name="Pohl T."/>
            <person name="Merkel B.J."/>
            <person name="Hornburger P."/>
            <person name="Mueller R.-W."/>
            <person name="Bruemmer F."/>
            <person name="Labrenz M."/>
            <person name="Spormann A.M."/>
            <person name="Op den Camp H."/>
            <person name="Overmann J."/>
            <person name="Amann R."/>
            <person name="Jetten M.S.M."/>
            <person name="Mascher T."/>
            <person name="Medema M.H."/>
            <person name="Devos D.P."/>
            <person name="Kaster A.-K."/>
            <person name="Ovreas L."/>
            <person name="Rohde M."/>
            <person name="Galperin M.Y."/>
            <person name="Jogler C."/>
        </authorList>
    </citation>
    <scope>NUCLEOTIDE SEQUENCE [LARGE SCALE GENOMIC DNA]</scope>
    <source>
        <strain evidence="3 4">Poly30</strain>
    </source>
</reference>
<dbReference type="EMBL" id="CP036434">
    <property type="protein sequence ID" value="QDV09053.1"/>
    <property type="molecule type" value="Genomic_DNA"/>
</dbReference>
<name>A0A518EYA1_9BACT</name>
<feature type="compositionally biased region" description="Low complexity" evidence="2">
    <location>
        <begin position="260"/>
        <end position="286"/>
    </location>
</feature>
<feature type="region of interest" description="Disordered" evidence="2">
    <location>
        <begin position="111"/>
        <end position="157"/>
    </location>
</feature>
<keyword evidence="1" id="KW-0175">Coiled coil</keyword>
<feature type="compositionally biased region" description="Low complexity" evidence="2">
    <location>
        <begin position="306"/>
        <end position="315"/>
    </location>
</feature>
<dbReference type="Proteomes" id="UP000320390">
    <property type="component" value="Chromosome"/>
</dbReference>
<evidence type="ECO:0000313" key="3">
    <source>
        <dbReference type="EMBL" id="QDV09053.1"/>
    </source>
</evidence>
<gene>
    <name evidence="3" type="ORF">Poly30_46100</name>
</gene>
<evidence type="ECO:0000256" key="1">
    <source>
        <dbReference type="SAM" id="Coils"/>
    </source>
</evidence>
<feature type="coiled-coil region" evidence="1">
    <location>
        <begin position="224"/>
        <end position="258"/>
    </location>
</feature>
<feature type="region of interest" description="Disordered" evidence="2">
    <location>
        <begin position="35"/>
        <end position="67"/>
    </location>
</feature>
<protein>
    <submittedName>
        <fullName evidence="3">Uncharacterized protein</fullName>
    </submittedName>
</protein>
<feature type="region of interest" description="Disordered" evidence="2">
    <location>
        <begin position="260"/>
        <end position="326"/>
    </location>
</feature>
<evidence type="ECO:0000313" key="4">
    <source>
        <dbReference type="Proteomes" id="UP000320390"/>
    </source>
</evidence>
<proteinExistence type="predicted"/>